<keyword evidence="2 4" id="KW-0479">Metal-binding</keyword>
<dbReference type="STRING" id="478744.SAMN05444359_11096"/>
<dbReference type="CDD" id="cd01834">
    <property type="entry name" value="SGNH_hydrolase_like_2"/>
    <property type="match status" value="1"/>
</dbReference>
<dbReference type="GO" id="GO:0016788">
    <property type="term" value="F:hydrolase activity, acting on ester bonds"/>
    <property type="evidence" value="ECO:0007669"/>
    <property type="project" value="UniProtKB-ARBA"/>
</dbReference>
<sequence length="1048" mass="118014">MRPYLLLSLTLLLSYCSEPRPDPVLSLEKGDHLVLVGNNLCARMLEFGHFETELQLRFPEHELFIRNMCDAGNTPGFQPHSARNDPWAFPGAEKFYEDSGLSRDSDPQGDFPTPDQWLTSLEADVILGFFGYNESQNGAAGIDNFKAELKAWIDYTSFSDYNGEDAPRIALVSPTAFQDKSAEMDVPDGRLENENLKIYTEAIREVATEAGVPFIDLFTPSAEWMTEDDGMTTDGLQLSGAAYKKLAPWLADRLFGGNAKEAARTQVQALVKDKNWLWHNDYKIPNGVHVYGRRHNPFGPDNYPMEIKKIREMTLIRDTAIWMALRGEEMDIAAADAKTFELPPVKTNYSLTNEDGTVDYLYGDELQSTFTVAPGYKLELFASEQEFPELANPVQMSFDNKGRLWVACMPTYPHYRPGDARPNDKLLILEDTDKDGKADKSTVFADDLHVPVGFEFAPEGIYVSQGTHLKLLKDTDGDDKYDEAEIIFSGFDDHDTHHTISAYTTDPSGAIYMGEGLFLHTNVETPHGTVRAANGGFYRFSPQRRQLERTAQIPIPNPWGIAFDRWGQPFFAHTSGPSVRWMLPSTIRNQYGTQAPLGSQLIEDDHMVRPTSGLEFVSSRHFPDEVQGDMLINNTIGFLGMKQHQMIDTKDGEYTTRWRQDLVSGTDPNFRPVDMEFAPDGSLYFIDWHNVLVGHMQHNARDPLRDHVHGKVYRITYPSRPLVEPAEVAGASVMTLLNNLKLPEYRSRYRSHRELRGRTPEEVLPAVKDWVAALDKDNDHYEELLLEGLWVTWGQNRIDQEFLEAALQAKDYRIRAAAVMVLRYGGHQINYQTTLLNTAVADPHPRVRMAALVAATWLPEDAGRMVLATAEQQPIEEWMRPFYEAAPKFLTGEGLKVTKGSEIIVNHLKGDDLEQFSAGWDIYHKDGSCRTCHQKNGKGLGASGFPPLMGSSWVTGDPKTLARILLKGLIGPIEVKGKVYPGQVPMTPYEDLLNDEEIAQVMTYVRNAFGNRSSVVTPEFVSGVRAEIKASGKKGYYKVEELREAMKK</sequence>
<evidence type="ECO:0000256" key="2">
    <source>
        <dbReference type="ARBA" id="ARBA00022723"/>
    </source>
</evidence>
<dbReference type="PROSITE" id="PS51007">
    <property type="entry name" value="CYTC"/>
    <property type="match status" value="1"/>
</dbReference>
<dbReference type="SUPFAM" id="SSF46626">
    <property type="entry name" value="Cytochrome c"/>
    <property type="match status" value="1"/>
</dbReference>
<dbReference type="SUPFAM" id="SSF63829">
    <property type="entry name" value="Calcium-dependent phosphotriesterase"/>
    <property type="match status" value="1"/>
</dbReference>
<organism evidence="7 8">
    <name type="scientific">Neolewinella agarilytica</name>
    <dbReference type="NCBI Taxonomy" id="478744"/>
    <lineage>
        <taxon>Bacteria</taxon>
        <taxon>Pseudomonadati</taxon>
        <taxon>Bacteroidota</taxon>
        <taxon>Saprospiria</taxon>
        <taxon>Saprospirales</taxon>
        <taxon>Lewinellaceae</taxon>
        <taxon>Neolewinella</taxon>
    </lineage>
</organism>
<dbReference type="SUPFAM" id="SSF52266">
    <property type="entry name" value="SGNH hydrolase"/>
    <property type="match status" value="1"/>
</dbReference>
<proteinExistence type="predicted"/>
<keyword evidence="3 4" id="KW-0408">Iron</keyword>
<evidence type="ECO:0000256" key="1">
    <source>
        <dbReference type="ARBA" id="ARBA00022617"/>
    </source>
</evidence>
<reference evidence="8" key="1">
    <citation type="submission" date="2016-10" db="EMBL/GenBank/DDBJ databases">
        <authorList>
            <person name="Varghese N."/>
            <person name="Submissions S."/>
        </authorList>
    </citation>
    <scope>NUCLEOTIDE SEQUENCE [LARGE SCALE GENOMIC DNA]</scope>
    <source>
        <strain evidence="8">DSM 24740</strain>
    </source>
</reference>
<dbReference type="Proteomes" id="UP000199021">
    <property type="component" value="Unassembled WGS sequence"/>
</dbReference>
<evidence type="ECO:0000259" key="6">
    <source>
        <dbReference type="PROSITE" id="PS51007"/>
    </source>
</evidence>
<keyword evidence="1 4" id="KW-0349">Heme</keyword>
<dbReference type="InterPro" id="IPR036909">
    <property type="entry name" value="Cyt_c-like_dom_sf"/>
</dbReference>
<dbReference type="InterPro" id="IPR011989">
    <property type="entry name" value="ARM-like"/>
</dbReference>
<dbReference type="Gene3D" id="1.10.760.10">
    <property type="entry name" value="Cytochrome c-like domain"/>
    <property type="match status" value="1"/>
</dbReference>
<dbReference type="Gene3D" id="3.40.50.1110">
    <property type="entry name" value="SGNH hydrolase"/>
    <property type="match status" value="1"/>
</dbReference>
<dbReference type="InterPro" id="IPR013428">
    <property type="entry name" value="Membrane-bound_put_N"/>
</dbReference>
<evidence type="ECO:0000313" key="7">
    <source>
        <dbReference type="EMBL" id="SEQ46850.1"/>
    </source>
</evidence>
<dbReference type="OrthoDB" id="9812332at2"/>
<dbReference type="PANTHER" id="PTHR33546">
    <property type="entry name" value="LARGE, MULTIFUNCTIONAL SECRETED PROTEIN-RELATED"/>
    <property type="match status" value="1"/>
</dbReference>
<dbReference type="InterPro" id="IPR011042">
    <property type="entry name" value="6-blade_b-propeller_TolB-like"/>
</dbReference>
<protein>
    <submittedName>
        <fullName evidence="7">Putative membrane-bound dehydrogenase domain-containing protein</fullName>
    </submittedName>
</protein>
<gene>
    <name evidence="7" type="ORF">SAMN05444359_11096</name>
</gene>
<dbReference type="PROSITE" id="PS50020">
    <property type="entry name" value="WW_DOMAIN_2"/>
    <property type="match status" value="1"/>
</dbReference>
<feature type="domain" description="Cytochrome c" evidence="6">
    <location>
        <begin position="914"/>
        <end position="1009"/>
    </location>
</feature>
<dbReference type="InterPro" id="IPR001202">
    <property type="entry name" value="WW_dom"/>
</dbReference>
<dbReference type="Pfam" id="PF00034">
    <property type="entry name" value="Cytochrom_C"/>
    <property type="match status" value="1"/>
</dbReference>
<dbReference type="RefSeq" id="WP_090168120.1">
    <property type="nucleotide sequence ID" value="NZ_FOFB01000010.1"/>
</dbReference>
<dbReference type="GO" id="GO:0020037">
    <property type="term" value="F:heme binding"/>
    <property type="evidence" value="ECO:0007669"/>
    <property type="project" value="InterPro"/>
</dbReference>
<dbReference type="GO" id="GO:0046872">
    <property type="term" value="F:metal ion binding"/>
    <property type="evidence" value="ECO:0007669"/>
    <property type="project" value="UniProtKB-KW"/>
</dbReference>
<dbReference type="Gene3D" id="1.25.10.10">
    <property type="entry name" value="Leucine-rich Repeat Variant"/>
    <property type="match status" value="1"/>
</dbReference>
<dbReference type="InterPro" id="IPR036514">
    <property type="entry name" value="SGNH_hydro_sf"/>
</dbReference>
<feature type="domain" description="WW" evidence="5">
    <location>
        <begin position="553"/>
        <end position="586"/>
    </location>
</feature>
<dbReference type="InParanoid" id="A0A1H9G9W8"/>
<evidence type="ECO:0000256" key="3">
    <source>
        <dbReference type="ARBA" id="ARBA00023004"/>
    </source>
</evidence>
<dbReference type="PANTHER" id="PTHR33546:SF1">
    <property type="entry name" value="LARGE, MULTIFUNCTIONAL SECRETED PROTEIN"/>
    <property type="match status" value="1"/>
</dbReference>
<evidence type="ECO:0000313" key="8">
    <source>
        <dbReference type="Proteomes" id="UP000199021"/>
    </source>
</evidence>
<dbReference type="EMBL" id="FOFB01000010">
    <property type="protein sequence ID" value="SEQ46850.1"/>
    <property type="molecule type" value="Genomic_DNA"/>
</dbReference>
<dbReference type="Gene3D" id="2.120.10.30">
    <property type="entry name" value="TolB, C-terminal domain"/>
    <property type="match status" value="1"/>
</dbReference>
<accession>A0A1H9G9W8</accession>
<evidence type="ECO:0000256" key="4">
    <source>
        <dbReference type="PROSITE-ProRule" id="PRU00433"/>
    </source>
</evidence>
<keyword evidence="8" id="KW-1185">Reference proteome</keyword>
<dbReference type="NCBIfam" id="TIGR02604">
    <property type="entry name" value="Piru_Ver_Nterm"/>
    <property type="match status" value="1"/>
</dbReference>
<dbReference type="InterPro" id="IPR055557">
    <property type="entry name" value="DUF7133"/>
</dbReference>
<name>A0A1H9G9W8_9BACT</name>
<dbReference type="InterPro" id="IPR009056">
    <property type="entry name" value="Cyt_c-like_dom"/>
</dbReference>
<dbReference type="GO" id="GO:0009055">
    <property type="term" value="F:electron transfer activity"/>
    <property type="evidence" value="ECO:0007669"/>
    <property type="project" value="InterPro"/>
</dbReference>
<evidence type="ECO:0000259" key="5">
    <source>
        <dbReference type="PROSITE" id="PS50020"/>
    </source>
</evidence>
<dbReference type="AlphaFoldDB" id="A0A1H9G9W8"/>
<dbReference type="Pfam" id="PF23500">
    <property type="entry name" value="DUF7133"/>
    <property type="match status" value="1"/>
</dbReference>